<dbReference type="Proteomes" id="UP000198556">
    <property type="component" value="Unassembled WGS sequence"/>
</dbReference>
<protein>
    <submittedName>
        <fullName evidence="4">Glucan-binding domain-containing protein (YG repeat)</fullName>
    </submittedName>
</protein>
<sequence>MSYKRKLLTIGSTVMLTTGLVTLSQLDAQIVEAREEVEGTQTMPTAIKDNHSKVTSEEEKAPQTTPDTTEKDDSVEKENKGDVTKPTTDKDGEPEKPVTPDNGGEVVDPTSDPEKPVTPTNKTGWDGDSYYIDGEKVISKWLEVTAKDAKDDETTYWYYFDENGLRVTNKWQGAYYLKDNGQMASNEWIFDKDYDNWFFINEDGTYARYTWKGSYYLKQWGEMAKQEWAYSPTTGWHYFNPDGTYVQNKWVGAYYIKQWGYMASNEWIFDKDYDNWFFIKEDGSYARYTWKGSYFLTKWGEMAKDGWAWSPETGWHYFNEDGTYVQNRWVGAYYIKQWGYMAQNEWIWDNNEWYYMTPKTGLMATGWTDVNGDIYYMNANGTIHHGLVYDDERAGWYYFDQKGLLKTGTIDLKDIGITVKTDKEGKISSDVDYLKKINRTIGWFKDREGKVTYSMAKRNGPDSYDCSSSLYNALWNGDFKTRITYAGTTENLYKEKGYLFKEIDARDIRRGDVFI</sequence>
<organism evidence="4 5">
    <name type="scientific">Granulicatella balaenopterae</name>
    <dbReference type="NCBI Taxonomy" id="137733"/>
    <lineage>
        <taxon>Bacteria</taxon>
        <taxon>Bacillati</taxon>
        <taxon>Bacillota</taxon>
        <taxon>Bacilli</taxon>
        <taxon>Lactobacillales</taxon>
        <taxon>Carnobacteriaceae</taxon>
        <taxon>Granulicatella</taxon>
    </lineage>
</organism>
<feature type="non-terminal residue" evidence="4">
    <location>
        <position position="515"/>
    </location>
</feature>
<accession>A0A1H9Q0B2</accession>
<dbReference type="STRING" id="137733.SAMN05421767_1791"/>
<feature type="region of interest" description="Disordered" evidence="2">
    <location>
        <begin position="37"/>
        <end position="128"/>
    </location>
</feature>
<dbReference type="Pfam" id="PF19085">
    <property type="entry name" value="Choline_bind_2"/>
    <property type="match status" value="1"/>
</dbReference>
<keyword evidence="1" id="KW-0677">Repeat</keyword>
<dbReference type="SUPFAM" id="SSF69360">
    <property type="entry name" value="Cell wall binding repeat"/>
    <property type="match status" value="2"/>
</dbReference>
<dbReference type="InterPro" id="IPR018337">
    <property type="entry name" value="Cell_wall/Cho-bd_repeat"/>
</dbReference>
<dbReference type="Gene3D" id="2.10.270.10">
    <property type="entry name" value="Cholin Binding"/>
    <property type="match status" value="3"/>
</dbReference>
<dbReference type="AlphaFoldDB" id="A0A1H9Q0B2"/>
<feature type="compositionally biased region" description="Basic and acidic residues" evidence="2">
    <location>
        <begin position="68"/>
        <end position="98"/>
    </location>
</feature>
<feature type="domain" description="Bacteriophage lysin" evidence="3">
    <location>
        <begin position="437"/>
        <end position="515"/>
    </location>
</feature>
<evidence type="ECO:0000259" key="3">
    <source>
        <dbReference type="Pfam" id="PF05382"/>
    </source>
</evidence>
<evidence type="ECO:0000313" key="4">
    <source>
        <dbReference type="EMBL" id="SER53419.1"/>
    </source>
</evidence>
<proteinExistence type="predicted"/>
<dbReference type="EMBL" id="FOGF01000079">
    <property type="protein sequence ID" value="SER53419.1"/>
    <property type="molecule type" value="Genomic_DNA"/>
</dbReference>
<evidence type="ECO:0000313" key="5">
    <source>
        <dbReference type="Proteomes" id="UP000198556"/>
    </source>
</evidence>
<dbReference type="InterPro" id="IPR008044">
    <property type="entry name" value="Phage_lysin"/>
</dbReference>
<reference evidence="4 5" key="1">
    <citation type="submission" date="2016-10" db="EMBL/GenBank/DDBJ databases">
        <authorList>
            <person name="de Groot N.N."/>
        </authorList>
    </citation>
    <scope>NUCLEOTIDE SEQUENCE [LARGE SCALE GENOMIC DNA]</scope>
    <source>
        <strain evidence="4 5">DSM 15827</strain>
    </source>
</reference>
<dbReference type="Pfam" id="PF01473">
    <property type="entry name" value="Choline_bind_1"/>
    <property type="match status" value="2"/>
</dbReference>
<gene>
    <name evidence="4" type="ORF">SAMN05421767_1791</name>
</gene>
<feature type="compositionally biased region" description="Basic and acidic residues" evidence="2">
    <location>
        <begin position="48"/>
        <end position="61"/>
    </location>
</feature>
<evidence type="ECO:0000256" key="2">
    <source>
        <dbReference type="SAM" id="MobiDB-lite"/>
    </source>
</evidence>
<name>A0A1H9Q0B2_9LACT</name>
<keyword evidence="5" id="KW-1185">Reference proteome</keyword>
<dbReference type="Pfam" id="PF05382">
    <property type="entry name" value="Amidase_5"/>
    <property type="match status" value="1"/>
</dbReference>
<evidence type="ECO:0000256" key="1">
    <source>
        <dbReference type="ARBA" id="ARBA00022737"/>
    </source>
</evidence>